<dbReference type="PROSITE" id="PS50835">
    <property type="entry name" value="IG_LIKE"/>
    <property type="match status" value="3"/>
</dbReference>
<feature type="domain" description="Ig-like" evidence="10">
    <location>
        <begin position="125"/>
        <end position="217"/>
    </location>
</feature>
<evidence type="ECO:0000256" key="1">
    <source>
        <dbReference type="ARBA" id="ARBA00004236"/>
    </source>
</evidence>
<organism evidence="11 12">
    <name type="scientific">Tigriopus californicus</name>
    <name type="common">Marine copepod</name>
    <dbReference type="NCBI Taxonomy" id="6832"/>
    <lineage>
        <taxon>Eukaryota</taxon>
        <taxon>Metazoa</taxon>
        <taxon>Ecdysozoa</taxon>
        <taxon>Arthropoda</taxon>
        <taxon>Crustacea</taxon>
        <taxon>Multicrustacea</taxon>
        <taxon>Hexanauplia</taxon>
        <taxon>Copepoda</taxon>
        <taxon>Harpacticoida</taxon>
        <taxon>Harpacticidae</taxon>
        <taxon>Tigriopus</taxon>
    </lineage>
</organism>
<keyword evidence="12" id="KW-1185">Reference proteome</keyword>
<keyword evidence="7" id="KW-0325">Glycoprotein</keyword>
<reference evidence="11 12" key="1">
    <citation type="journal article" date="2018" name="Nat. Ecol. Evol.">
        <title>Genomic signatures of mitonuclear coevolution across populations of Tigriopus californicus.</title>
        <authorList>
            <person name="Barreto F.S."/>
            <person name="Watson E.T."/>
            <person name="Lima T.G."/>
            <person name="Willett C.S."/>
            <person name="Edmands S."/>
            <person name="Li W."/>
            <person name="Burton R.S."/>
        </authorList>
    </citation>
    <scope>NUCLEOTIDE SEQUENCE [LARGE SCALE GENOMIC DNA]</scope>
    <source>
        <strain evidence="11 12">San Diego</strain>
    </source>
</reference>
<keyword evidence="6" id="KW-1015">Disulfide bond</keyword>
<feature type="compositionally biased region" description="Basic and acidic residues" evidence="9">
    <location>
        <begin position="373"/>
        <end position="390"/>
    </location>
</feature>
<protein>
    <recommendedName>
        <fullName evidence="10">Ig-like domain-containing protein</fullName>
    </recommendedName>
</protein>
<dbReference type="STRING" id="6832.A0A553NQK8"/>
<dbReference type="InterPro" id="IPR007110">
    <property type="entry name" value="Ig-like_dom"/>
</dbReference>
<dbReference type="InterPro" id="IPR013098">
    <property type="entry name" value="Ig_I-set"/>
</dbReference>
<dbReference type="InterPro" id="IPR036179">
    <property type="entry name" value="Ig-like_dom_sf"/>
</dbReference>
<evidence type="ECO:0000313" key="12">
    <source>
        <dbReference type="Proteomes" id="UP000318571"/>
    </source>
</evidence>
<dbReference type="PANTHER" id="PTHR12231">
    <property type="entry name" value="CTX-RELATED TYPE I TRANSMEMBRANE PROTEIN"/>
    <property type="match status" value="1"/>
</dbReference>
<evidence type="ECO:0000256" key="3">
    <source>
        <dbReference type="ARBA" id="ARBA00022729"/>
    </source>
</evidence>
<feature type="domain" description="Ig-like" evidence="10">
    <location>
        <begin position="228"/>
        <end position="325"/>
    </location>
</feature>
<evidence type="ECO:0000313" key="11">
    <source>
        <dbReference type="EMBL" id="TRY67700.1"/>
    </source>
</evidence>
<name>A0A553NQK8_TIGCA</name>
<evidence type="ECO:0000256" key="9">
    <source>
        <dbReference type="SAM" id="MobiDB-lite"/>
    </source>
</evidence>
<gene>
    <name evidence="11" type="ORF">TCAL_07226</name>
</gene>
<evidence type="ECO:0000256" key="5">
    <source>
        <dbReference type="ARBA" id="ARBA00023136"/>
    </source>
</evidence>
<dbReference type="FunFam" id="2.60.40.10:FF:000032">
    <property type="entry name" value="palladin isoform X1"/>
    <property type="match status" value="1"/>
</dbReference>
<dbReference type="AlphaFoldDB" id="A0A553NQK8"/>
<feature type="domain" description="Ig-like" evidence="10">
    <location>
        <begin position="23"/>
        <end position="117"/>
    </location>
</feature>
<dbReference type="Gene3D" id="2.60.40.10">
    <property type="entry name" value="Immunoglobulins"/>
    <property type="match status" value="3"/>
</dbReference>
<accession>A0A553NQK8</accession>
<dbReference type="InterPro" id="IPR051170">
    <property type="entry name" value="Neural/epithelial_adhesion"/>
</dbReference>
<dbReference type="GO" id="GO:0005886">
    <property type="term" value="C:plasma membrane"/>
    <property type="evidence" value="ECO:0007669"/>
    <property type="project" value="UniProtKB-SubCell"/>
</dbReference>
<evidence type="ECO:0000256" key="6">
    <source>
        <dbReference type="ARBA" id="ARBA00023157"/>
    </source>
</evidence>
<dbReference type="EMBL" id="VCGU01000011">
    <property type="protein sequence ID" value="TRY67700.1"/>
    <property type="molecule type" value="Genomic_DNA"/>
</dbReference>
<evidence type="ECO:0000256" key="7">
    <source>
        <dbReference type="ARBA" id="ARBA00023180"/>
    </source>
</evidence>
<comment type="subcellular location">
    <subcellularLocation>
        <location evidence="1">Cell membrane</location>
    </subcellularLocation>
</comment>
<dbReference type="OMA" id="KFLGNHQ"/>
<evidence type="ECO:0000256" key="8">
    <source>
        <dbReference type="ARBA" id="ARBA00023319"/>
    </source>
</evidence>
<comment type="caution">
    <text evidence="11">The sequence shown here is derived from an EMBL/GenBank/DDBJ whole genome shotgun (WGS) entry which is preliminary data.</text>
</comment>
<sequence>MLVVLFPDNEIRVFQSAYSPSRPEFAGRIKNITVNVGREAILECHVNHLGRYKVGWLKAKDQTILALHKRVITHNSRIDVDHEENRNWMLKIHQVQESDKGCYMCQINTEEMKKQIGCIDVLIPPNIVDNLTSSDVIVNEGEDAILVCRASGHPEPQILWLREDKKEFVVYSNINNHTRRETVTQYRGPVLVMRKVQRHQMGAYLCIAQNDVPPAVSKRIILNVNFKPEINVPSQLHGVGPGSSVTLTCVVQAFPTAINYWMKDGKKMLLDNDKYNISEDRKSLYERVMSLTIRNWEKSDEGHFMCMSTNSLGEADGTIQSYTFEAQTEPTENRYVEPTSMDYDYYETTLTHHRKEYYQAQNDDQTRLQDQSVFDRDSNRDDDASKQNRQRERRKKKRERKQDNSAYFGHQNSGSRSQTSSVQMLCIWTFLSSLISMPFVGTASSIRSL</sequence>
<dbReference type="Pfam" id="PF13927">
    <property type="entry name" value="Ig_3"/>
    <property type="match status" value="2"/>
</dbReference>
<dbReference type="InterPro" id="IPR003599">
    <property type="entry name" value="Ig_sub"/>
</dbReference>
<keyword evidence="5" id="KW-0472">Membrane</keyword>
<feature type="region of interest" description="Disordered" evidence="9">
    <location>
        <begin position="359"/>
        <end position="417"/>
    </location>
</feature>
<dbReference type="InterPro" id="IPR013783">
    <property type="entry name" value="Ig-like_fold"/>
</dbReference>
<keyword evidence="2" id="KW-1003">Cell membrane</keyword>
<dbReference type="SMART" id="SM00409">
    <property type="entry name" value="IG"/>
    <property type="match status" value="3"/>
</dbReference>
<proteinExistence type="predicted"/>
<keyword evidence="4" id="KW-0677">Repeat</keyword>
<keyword evidence="8" id="KW-0393">Immunoglobulin domain</keyword>
<evidence type="ECO:0000256" key="2">
    <source>
        <dbReference type="ARBA" id="ARBA00022475"/>
    </source>
</evidence>
<keyword evidence="3" id="KW-0732">Signal</keyword>
<dbReference type="PANTHER" id="PTHR12231:SF105">
    <property type="entry name" value="LACHESIN-LIKE PROTEIN"/>
    <property type="match status" value="1"/>
</dbReference>
<dbReference type="SMART" id="SM00408">
    <property type="entry name" value="IGc2"/>
    <property type="match status" value="3"/>
</dbReference>
<dbReference type="GO" id="GO:0043005">
    <property type="term" value="C:neuron projection"/>
    <property type="evidence" value="ECO:0007669"/>
    <property type="project" value="TreeGrafter"/>
</dbReference>
<dbReference type="Pfam" id="PF07679">
    <property type="entry name" value="I-set"/>
    <property type="match status" value="1"/>
</dbReference>
<dbReference type="InterPro" id="IPR003598">
    <property type="entry name" value="Ig_sub2"/>
</dbReference>
<evidence type="ECO:0000256" key="4">
    <source>
        <dbReference type="ARBA" id="ARBA00022737"/>
    </source>
</evidence>
<evidence type="ECO:0000259" key="10">
    <source>
        <dbReference type="PROSITE" id="PS50835"/>
    </source>
</evidence>
<dbReference type="SUPFAM" id="SSF48726">
    <property type="entry name" value="Immunoglobulin"/>
    <property type="match status" value="3"/>
</dbReference>
<dbReference type="Proteomes" id="UP000318571">
    <property type="component" value="Chromosome 4"/>
</dbReference>
<feature type="compositionally biased region" description="Polar residues" evidence="9">
    <location>
        <begin position="359"/>
        <end position="372"/>
    </location>
</feature>
<dbReference type="FunFam" id="2.60.40.10:FF:000328">
    <property type="entry name" value="CLUMA_CG000981, isoform A"/>
    <property type="match status" value="1"/>
</dbReference>